<feature type="transmembrane region" description="Helical" evidence="1">
    <location>
        <begin position="45"/>
        <end position="68"/>
    </location>
</feature>
<reference evidence="2" key="1">
    <citation type="journal article" date="2020" name="mSystems">
        <title>Genome- and Community-Level Interaction Insights into Carbon Utilization and Element Cycling Functions of Hydrothermarchaeota in Hydrothermal Sediment.</title>
        <authorList>
            <person name="Zhou Z."/>
            <person name="Liu Y."/>
            <person name="Xu W."/>
            <person name="Pan J."/>
            <person name="Luo Z.H."/>
            <person name="Li M."/>
        </authorList>
    </citation>
    <scope>NUCLEOTIDE SEQUENCE [LARGE SCALE GENOMIC DNA]</scope>
    <source>
        <strain evidence="2">SpSt-776</strain>
    </source>
</reference>
<feature type="transmembrane region" description="Helical" evidence="1">
    <location>
        <begin position="7"/>
        <end position="25"/>
    </location>
</feature>
<evidence type="ECO:0000313" key="2">
    <source>
        <dbReference type="EMBL" id="HGB13993.1"/>
    </source>
</evidence>
<keyword evidence="1" id="KW-0472">Membrane</keyword>
<dbReference type="AlphaFoldDB" id="A0A7C3WKQ5"/>
<dbReference type="EMBL" id="DTHB01000016">
    <property type="protein sequence ID" value="HGB13993.1"/>
    <property type="molecule type" value="Genomic_DNA"/>
</dbReference>
<name>A0A7C3WKQ5_9BACT</name>
<protein>
    <submittedName>
        <fullName evidence="2">DUF2905 domain-containing protein</fullName>
    </submittedName>
</protein>
<accession>A0A7C3WKQ5</accession>
<gene>
    <name evidence="2" type="ORF">ENV62_01965</name>
</gene>
<dbReference type="Pfam" id="PF11146">
    <property type="entry name" value="DUF2905"/>
    <property type="match status" value="1"/>
</dbReference>
<dbReference type="PANTHER" id="PTHR36443">
    <property type="entry name" value="BSR5223 PROTEIN"/>
    <property type="match status" value="1"/>
</dbReference>
<organism evidence="2">
    <name type="scientific">Desulfobacca acetoxidans</name>
    <dbReference type="NCBI Taxonomy" id="60893"/>
    <lineage>
        <taxon>Bacteria</taxon>
        <taxon>Pseudomonadati</taxon>
        <taxon>Thermodesulfobacteriota</taxon>
        <taxon>Desulfobaccia</taxon>
        <taxon>Desulfobaccales</taxon>
        <taxon>Desulfobaccaceae</taxon>
        <taxon>Desulfobacca</taxon>
    </lineage>
</organism>
<keyword evidence="1" id="KW-1133">Transmembrane helix</keyword>
<dbReference type="InterPro" id="IPR021320">
    <property type="entry name" value="DUF2905"/>
</dbReference>
<keyword evidence="1" id="KW-0812">Transmembrane</keyword>
<evidence type="ECO:0000256" key="1">
    <source>
        <dbReference type="SAM" id="Phobius"/>
    </source>
</evidence>
<proteinExistence type="predicted"/>
<dbReference type="PANTHER" id="PTHR36443:SF1">
    <property type="entry name" value="BSR5223 PROTEIN"/>
    <property type="match status" value="1"/>
</dbReference>
<sequence>MSELGRFLILIGVVLIIAGLVLWMAPKIPWLGKLPGDFVWQRGRWTIYFPLGTSILISVILTLLLYLFRR</sequence>
<comment type="caution">
    <text evidence="2">The sequence shown here is derived from an EMBL/GenBank/DDBJ whole genome shotgun (WGS) entry which is preliminary data.</text>
</comment>